<dbReference type="PANTHER" id="PTHR11748:SF119">
    <property type="entry name" value="D-2-HYDROXYGLUTARATE DEHYDROGENASE"/>
    <property type="match status" value="1"/>
</dbReference>
<dbReference type="Pfam" id="PF01565">
    <property type="entry name" value="FAD_binding_4"/>
    <property type="match status" value="1"/>
</dbReference>
<name>A0ABS6H7F8_9PROT</name>
<dbReference type="PANTHER" id="PTHR11748">
    <property type="entry name" value="D-LACTATE DEHYDROGENASE"/>
    <property type="match status" value="1"/>
</dbReference>
<comment type="caution">
    <text evidence="3">The sequence shown here is derived from an EMBL/GenBank/DDBJ whole genome shotgun (WGS) entry which is preliminary data.</text>
</comment>
<protein>
    <submittedName>
        <fullName evidence="3">FAD-binding oxidoreductase</fullName>
    </submittedName>
</protein>
<evidence type="ECO:0000313" key="4">
    <source>
        <dbReference type="Proteomes" id="UP000689967"/>
    </source>
</evidence>
<evidence type="ECO:0000313" key="3">
    <source>
        <dbReference type="EMBL" id="MBU8543668.1"/>
    </source>
</evidence>
<proteinExistence type="predicted"/>
<reference evidence="3 4" key="1">
    <citation type="submission" date="2021-01" db="EMBL/GenBank/DDBJ databases">
        <title>Roseomonas sp. nov, a bacterium isolated from an oil production mixture in Yumen Oilfield.</title>
        <authorList>
            <person name="Wu D."/>
        </authorList>
    </citation>
    <scope>NUCLEOTIDE SEQUENCE [LARGE SCALE GENOMIC DNA]</scope>
    <source>
        <strain evidence="3 4">ROY-5-3</strain>
    </source>
</reference>
<organism evidence="3 4">
    <name type="scientific">Falsiroseomonas oleicola</name>
    <dbReference type="NCBI Taxonomy" id="2801474"/>
    <lineage>
        <taxon>Bacteria</taxon>
        <taxon>Pseudomonadati</taxon>
        <taxon>Pseudomonadota</taxon>
        <taxon>Alphaproteobacteria</taxon>
        <taxon>Acetobacterales</taxon>
        <taxon>Roseomonadaceae</taxon>
        <taxon>Falsiroseomonas</taxon>
    </lineage>
</organism>
<dbReference type="RefSeq" id="WP_216874227.1">
    <property type="nucleotide sequence ID" value="NZ_JAERQM010000002.1"/>
</dbReference>
<gene>
    <name evidence="3" type="ORF">JJQ90_08120</name>
</gene>
<dbReference type="InterPro" id="IPR016166">
    <property type="entry name" value="FAD-bd_PCMH"/>
</dbReference>
<dbReference type="Proteomes" id="UP000689967">
    <property type="component" value="Unassembled WGS sequence"/>
</dbReference>
<sequence length="458" mass="49227">MYAIGEFMAAIGDVPVIEDGAEIRLRSRDNFAVSPLLRKALAGKTADLIVAPRDRAELLRVIQQAVRLRIPLVPRGGGTANYGQSVPLAGGILLDLRGLDGILWQRDGRVRCGSGIRMDLLDAALRPRGWEVRIHPSTRKASTLAGFIAGGSGGMGSCGFGMLRDRGNITALQMLSIEDKPRTLELRGRDVELVHHAYGTNGIITEVELPLAPAWAWREVILAFPDYPSAARFGVRLGKEAGILKKLISIHEAPAPAMMRALGGLVPAGMTAVFTMLAPSTRDAADDMIAEFGGTLLADHAEGEGPYGAPIYEFAYGHGLRQIQKSHPQTTVLQGMFPADGLLETLTRIHRRLGHVGPMRSEIFLSDGEVVGLGSPYIPFQDPAQMAELVQAMQAEGAQIANSHTTGLRGVGIKSIGARELAFKREMDPHHLLNPGQMEAEAVASALPTDGWRFRKAG</sequence>
<dbReference type="InterPro" id="IPR006094">
    <property type="entry name" value="Oxid_FAD_bind_N"/>
</dbReference>
<keyword evidence="4" id="KW-1185">Reference proteome</keyword>
<feature type="domain" description="FAD-binding PCMH-type" evidence="2">
    <location>
        <begin position="41"/>
        <end position="214"/>
    </location>
</feature>
<evidence type="ECO:0000256" key="1">
    <source>
        <dbReference type="ARBA" id="ARBA00022827"/>
    </source>
</evidence>
<keyword evidence="1" id="KW-0274">FAD</keyword>
<dbReference type="PROSITE" id="PS51387">
    <property type="entry name" value="FAD_PCMH"/>
    <property type="match status" value="1"/>
</dbReference>
<accession>A0ABS6H7F8</accession>
<evidence type="ECO:0000259" key="2">
    <source>
        <dbReference type="PROSITE" id="PS51387"/>
    </source>
</evidence>
<keyword evidence="1" id="KW-0285">Flavoprotein</keyword>
<dbReference type="EMBL" id="JAERQM010000002">
    <property type="protein sequence ID" value="MBU8543668.1"/>
    <property type="molecule type" value="Genomic_DNA"/>
</dbReference>